<dbReference type="WBParaSite" id="ALUE_0000186601-mRNA-1">
    <property type="protein sequence ID" value="ALUE_0000186601-mRNA-1"/>
    <property type="gene ID" value="ALUE_0000186601"/>
</dbReference>
<name>A0A0M3HK21_ASCLU</name>
<accession>A0A0M3HK21</accession>
<dbReference type="Proteomes" id="UP000036681">
    <property type="component" value="Unplaced"/>
</dbReference>
<protein>
    <submittedName>
        <fullName evidence="2">Uncharacterized protein</fullName>
    </submittedName>
</protein>
<evidence type="ECO:0000313" key="1">
    <source>
        <dbReference type="Proteomes" id="UP000036681"/>
    </source>
</evidence>
<evidence type="ECO:0000313" key="2">
    <source>
        <dbReference type="WBParaSite" id="ALUE_0000186601-mRNA-1"/>
    </source>
</evidence>
<reference evidence="2" key="1">
    <citation type="submission" date="2017-02" db="UniProtKB">
        <authorList>
            <consortium name="WormBaseParasite"/>
        </authorList>
    </citation>
    <scope>IDENTIFICATION</scope>
</reference>
<sequence>MMAGSIINDNVCSTFYRNVLLFHFTNEINQSLV</sequence>
<proteinExistence type="predicted"/>
<keyword evidence="1" id="KW-1185">Reference proteome</keyword>
<dbReference type="AlphaFoldDB" id="A0A0M3HK21"/>
<organism evidence="1 2">
    <name type="scientific">Ascaris lumbricoides</name>
    <name type="common">Giant roundworm</name>
    <dbReference type="NCBI Taxonomy" id="6252"/>
    <lineage>
        <taxon>Eukaryota</taxon>
        <taxon>Metazoa</taxon>
        <taxon>Ecdysozoa</taxon>
        <taxon>Nematoda</taxon>
        <taxon>Chromadorea</taxon>
        <taxon>Rhabditida</taxon>
        <taxon>Spirurina</taxon>
        <taxon>Ascaridomorpha</taxon>
        <taxon>Ascaridoidea</taxon>
        <taxon>Ascarididae</taxon>
        <taxon>Ascaris</taxon>
    </lineage>
</organism>